<dbReference type="GO" id="GO:0006352">
    <property type="term" value="P:DNA-templated transcription initiation"/>
    <property type="evidence" value="ECO:0007669"/>
    <property type="project" value="InterPro"/>
</dbReference>
<dbReference type="Pfam" id="PF04542">
    <property type="entry name" value="Sigma70_r2"/>
    <property type="match status" value="1"/>
</dbReference>
<dbReference type="InterPro" id="IPR014284">
    <property type="entry name" value="RNA_pol_sigma-70_dom"/>
</dbReference>
<evidence type="ECO:0000259" key="6">
    <source>
        <dbReference type="Pfam" id="PF08281"/>
    </source>
</evidence>
<dbReference type="SUPFAM" id="SSF88659">
    <property type="entry name" value="Sigma3 and sigma4 domains of RNA polymerase sigma factors"/>
    <property type="match status" value="1"/>
</dbReference>
<feature type="domain" description="RNA polymerase sigma-70 region 2" evidence="5">
    <location>
        <begin position="15"/>
        <end position="79"/>
    </location>
</feature>
<dbReference type="Pfam" id="PF08281">
    <property type="entry name" value="Sigma70_r4_2"/>
    <property type="match status" value="1"/>
</dbReference>
<keyword evidence="3" id="KW-0731">Sigma factor</keyword>
<evidence type="ECO:0000256" key="2">
    <source>
        <dbReference type="ARBA" id="ARBA00023015"/>
    </source>
</evidence>
<dbReference type="PANTHER" id="PTHR43133:SF63">
    <property type="entry name" value="RNA POLYMERASE SIGMA FACTOR FECI-RELATED"/>
    <property type="match status" value="1"/>
</dbReference>
<gene>
    <name evidence="7" type="ORF">AMP9_2638</name>
</gene>
<reference evidence="7" key="1">
    <citation type="submission" date="2019-03" db="EMBL/GenBank/DDBJ databases">
        <authorList>
            <person name="Danneels B."/>
        </authorList>
    </citation>
    <scope>NUCLEOTIDE SEQUENCE</scope>
</reference>
<accession>A0A484Q3U7</accession>
<evidence type="ECO:0000259" key="5">
    <source>
        <dbReference type="Pfam" id="PF04542"/>
    </source>
</evidence>
<dbReference type="GO" id="GO:0016987">
    <property type="term" value="F:sigma factor activity"/>
    <property type="evidence" value="ECO:0007669"/>
    <property type="project" value="UniProtKB-KW"/>
</dbReference>
<keyword evidence="2" id="KW-0805">Transcription regulation</keyword>
<keyword evidence="4" id="KW-0804">Transcription</keyword>
<evidence type="ECO:0000256" key="1">
    <source>
        <dbReference type="ARBA" id="ARBA00010641"/>
    </source>
</evidence>
<feature type="domain" description="RNA polymerase sigma factor 70 region 4 type 2" evidence="6">
    <location>
        <begin position="111"/>
        <end position="156"/>
    </location>
</feature>
<dbReference type="Gene3D" id="1.10.10.10">
    <property type="entry name" value="Winged helix-like DNA-binding domain superfamily/Winged helix DNA-binding domain"/>
    <property type="match status" value="1"/>
</dbReference>
<evidence type="ECO:0000256" key="3">
    <source>
        <dbReference type="ARBA" id="ARBA00023082"/>
    </source>
</evidence>
<proteinExistence type="inferred from homology"/>
<comment type="similarity">
    <text evidence="1">Belongs to the sigma-70 factor family. ECF subfamily.</text>
</comment>
<evidence type="ECO:0000256" key="4">
    <source>
        <dbReference type="ARBA" id="ARBA00023163"/>
    </source>
</evidence>
<sequence>MSGAGLLRLRQLLADRYDVLRAQVARRLGGSAEMAGDALHDAYLRVAGRDDLDAVRHPQAYLVNAAVHAGIDRIRSETRLVADCEIDALFELPDEGAQPDRVALGRARMDLLMQVMDELSPRQRALLIESRVNGIETAELAARWGISVVMVRREIQTAHHYCLDALERLWGGRGA</sequence>
<dbReference type="AlphaFoldDB" id="A0A484Q3U7"/>
<organism evidence="7">
    <name type="scientific">plant metagenome</name>
    <dbReference type="NCBI Taxonomy" id="1297885"/>
    <lineage>
        <taxon>unclassified sequences</taxon>
        <taxon>metagenomes</taxon>
        <taxon>organismal metagenomes</taxon>
    </lineage>
</organism>
<name>A0A484Q3U7_9ZZZZ</name>
<dbReference type="SUPFAM" id="SSF88946">
    <property type="entry name" value="Sigma2 domain of RNA polymerase sigma factors"/>
    <property type="match status" value="1"/>
</dbReference>
<dbReference type="InterPro" id="IPR013324">
    <property type="entry name" value="RNA_pol_sigma_r3/r4-like"/>
</dbReference>
<dbReference type="GO" id="GO:0003677">
    <property type="term" value="F:DNA binding"/>
    <property type="evidence" value="ECO:0007669"/>
    <property type="project" value="InterPro"/>
</dbReference>
<dbReference type="NCBIfam" id="TIGR02937">
    <property type="entry name" value="sigma70-ECF"/>
    <property type="match status" value="1"/>
</dbReference>
<dbReference type="InterPro" id="IPR007627">
    <property type="entry name" value="RNA_pol_sigma70_r2"/>
</dbReference>
<dbReference type="InterPro" id="IPR013249">
    <property type="entry name" value="RNA_pol_sigma70_r4_t2"/>
</dbReference>
<dbReference type="EMBL" id="CAADHY010000032">
    <property type="protein sequence ID" value="VFR32211.1"/>
    <property type="molecule type" value="Genomic_DNA"/>
</dbReference>
<dbReference type="InterPro" id="IPR039425">
    <property type="entry name" value="RNA_pol_sigma-70-like"/>
</dbReference>
<evidence type="ECO:0000313" key="7">
    <source>
        <dbReference type="EMBL" id="VFR32211.1"/>
    </source>
</evidence>
<dbReference type="InterPro" id="IPR013325">
    <property type="entry name" value="RNA_pol_sigma_r2"/>
</dbReference>
<dbReference type="Gene3D" id="1.10.1740.10">
    <property type="match status" value="1"/>
</dbReference>
<dbReference type="InterPro" id="IPR036388">
    <property type="entry name" value="WH-like_DNA-bd_sf"/>
</dbReference>
<protein>
    <submittedName>
        <fullName evidence="7">RNA polymerase sigma-70 factor, ECF subfamily</fullName>
    </submittedName>
</protein>
<dbReference type="PANTHER" id="PTHR43133">
    <property type="entry name" value="RNA POLYMERASE ECF-TYPE SIGMA FACTO"/>
    <property type="match status" value="1"/>
</dbReference>